<protein>
    <submittedName>
        <fullName evidence="1">Uncharacterized protein</fullName>
    </submittedName>
</protein>
<organism evidence="1 2">
    <name type="scientific">Vibrio ruber (strain DSM 16370 / JCM 11486 / BCRC 17186 / CECT 7878 / LMG 23124 / VR1)</name>
    <dbReference type="NCBI Taxonomy" id="1123498"/>
    <lineage>
        <taxon>Bacteria</taxon>
        <taxon>Pseudomonadati</taxon>
        <taxon>Pseudomonadota</taxon>
        <taxon>Gammaproteobacteria</taxon>
        <taxon>Vibrionales</taxon>
        <taxon>Vibrionaceae</taxon>
        <taxon>Vibrio</taxon>
    </lineage>
</organism>
<dbReference type="AlphaFoldDB" id="A0A1R4LS85"/>
<dbReference type="EMBL" id="FULE01000047">
    <property type="protein sequence ID" value="SJN59177.1"/>
    <property type="molecule type" value="Genomic_DNA"/>
</dbReference>
<evidence type="ECO:0000313" key="2">
    <source>
        <dbReference type="Proteomes" id="UP000188276"/>
    </source>
</evidence>
<proteinExistence type="predicted"/>
<evidence type="ECO:0000313" key="1">
    <source>
        <dbReference type="EMBL" id="SJN59177.1"/>
    </source>
</evidence>
<dbReference type="Proteomes" id="UP000188276">
    <property type="component" value="Unassembled WGS sequence"/>
</dbReference>
<reference evidence="2" key="1">
    <citation type="submission" date="2017-02" db="EMBL/GenBank/DDBJ databases">
        <authorList>
            <person name="Rodrigo-Torres L."/>
            <person name="Arahal R.D."/>
            <person name="Lucena T."/>
        </authorList>
    </citation>
    <scope>NUCLEOTIDE SEQUENCE [LARGE SCALE GENOMIC DNA]</scope>
    <source>
        <strain evidence="2">CECT 7878</strain>
    </source>
</reference>
<accession>A0A1R4LS85</accession>
<sequence>MKSGEMIAKLLHAITRLMLLKLWILLQKLNAEYDAIILFLDNYPSIVQVNGKCRLAEDES</sequence>
<keyword evidence="2" id="KW-1185">Reference proteome</keyword>
<gene>
    <name evidence="1" type="ORF">VR7878_03269</name>
</gene>
<name>A0A1R4LS85_VIBR1</name>